<dbReference type="NCBIfam" id="NF006140">
    <property type="entry name" value="PRK08290.1"/>
    <property type="match status" value="1"/>
</dbReference>
<dbReference type="GO" id="GO:0004300">
    <property type="term" value="F:enoyl-CoA hydratase activity"/>
    <property type="evidence" value="ECO:0007669"/>
    <property type="project" value="UniProtKB-EC"/>
</dbReference>
<comment type="similarity">
    <text evidence="1">Belongs to the enoyl-CoA hydratase/isomerase family.</text>
</comment>
<dbReference type="InterPro" id="IPR029045">
    <property type="entry name" value="ClpP/crotonase-like_dom_sf"/>
</dbReference>
<keyword evidence="3" id="KW-1185">Reference proteome</keyword>
<dbReference type="EC" id="4.2.1.17" evidence="2"/>
<dbReference type="SUPFAM" id="SSF52096">
    <property type="entry name" value="ClpP/crotonase"/>
    <property type="match status" value="1"/>
</dbReference>
<evidence type="ECO:0000256" key="1">
    <source>
        <dbReference type="ARBA" id="ARBA00005254"/>
    </source>
</evidence>
<dbReference type="OrthoDB" id="9807606at2"/>
<dbReference type="Pfam" id="PF00378">
    <property type="entry name" value="ECH_1"/>
    <property type="match status" value="1"/>
</dbReference>
<name>A0A4R4DGM5_9PROT</name>
<evidence type="ECO:0000313" key="3">
    <source>
        <dbReference type="Proteomes" id="UP000295023"/>
    </source>
</evidence>
<dbReference type="AlphaFoldDB" id="A0A4R4DGM5"/>
<dbReference type="RefSeq" id="WP_132291628.1">
    <property type="nucleotide sequence ID" value="NZ_SKBM01000016.1"/>
</dbReference>
<accession>A0A4R4DGM5</accession>
<sequence>MAYTQIAVERRGAVAWLFHDRPGMRNAESSVLLDELDEALRAASADDEVRVIVIGGKGDHFSAGHDLKEGQEKRQGFSVEQRYAYEERRYLEYSLRLWDCPKPTIAAVQGACIAGGFMVANMCDMIVAAEDAFFADPVCKTLAASAVEVLMHPYVMGLRAAKEFLFTGRRMDAAEAHRLGMVNRVVPRAELEAAAQALAEDIASAPPFAIKLTKRSLNRAADMQGFRDAINAHFDTHQLAHVTEEFRRTREAGLAAAIARGKAQTAA</sequence>
<comment type="caution">
    <text evidence="2">The sequence shown here is derived from an EMBL/GenBank/DDBJ whole genome shotgun (WGS) entry which is preliminary data.</text>
</comment>
<evidence type="ECO:0000313" key="2">
    <source>
        <dbReference type="EMBL" id="TCZ58530.1"/>
    </source>
</evidence>
<dbReference type="PANTHER" id="PTHR43802:SF1">
    <property type="entry name" value="IP11341P-RELATED"/>
    <property type="match status" value="1"/>
</dbReference>
<dbReference type="Proteomes" id="UP000295023">
    <property type="component" value="Unassembled WGS sequence"/>
</dbReference>
<dbReference type="Gene3D" id="3.90.226.10">
    <property type="entry name" value="2-enoyl-CoA Hydratase, Chain A, domain 1"/>
    <property type="match status" value="1"/>
</dbReference>
<gene>
    <name evidence="2" type="ORF">EXY23_16415</name>
</gene>
<dbReference type="EMBL" id="SKBM01000016">
    <property type="protein sequence ID" value="TCZ58530.1"/>
    <property type="molecule type" value="Genomic_DNA"/>
</dbReference>
<reference evidence="2 3" key="1">
    <citation type="submission" date="2019-03" db="EMBL/GenBank/DDBJ databases">
        <title>Paracraurococcus aquatilis NE82 genome sequence.</title>
        <authorList>
            <person name="Zhao Y."/>
            <person name="Du Z."/>
        </authorList>
    </citation>
    <scope>NUCLEOTIDE SEQUENCE [LARGE SCALE GENOMIC DNA]</scope>
    <source>
        <strain evidence="2 3">NE82</strain>
    </source>
</reference>
<dbReference type="InterPro" id="IPR001753">
    <property type="entry name" value="Enoyl-CoA_hydra/iso"/>
</dbReference>
<keyword evidence="2" id="KW-0456">Lyase</keyword>
<proteinExistence type="inferred from homology"/>
<protein>
    <submittedName>
        <fullName evidence="2">Enoyl-CoA hydratase</fullName>
        <ecNumber evidence="2">4.2.1.17</ecNumber>
    </submittedName>
</protein>
<organism evidence="2 3">
    <name type="scientific">Roseicella aquatilis</name>
    <dbReference type="NCBI Taxonomy" id="2527868"/>
    <lineage>
        <taxon>Bacteria</taxon>
        <taxon>Pseudomonadati</taxon>
        <taxon>Pseudomonadota</taxon>
        <taxon>Alphaproteobacteria</taxon>
        <taxon>Acetobacterales</taxon>
        <taxon>Roseomonadaceae</taxon>
        <taxon>Roseicella</taxon>
    </lineage>
</organism>
<dbReference type="PANTHER" id="PTHR43802">
    <property type="entry name" value="ENOYL-COA HYDRATASE"/>
    <property type="match status" value="1"/>
</dbReference>
<dbReference type="CDD" id="cd06558">
    <property type="entry name" value="crotonase-like"/>
    <property type="match status" value="1"/>
</dbReference>